<gene>
    <name evidence="1" type="ORF">H9848_01890</name>
</gene>
<dbReference type="AlphaFoldDB" id="A0A9D2BPR2"/>
<dbReference type="InterPro" id="IPR016181">
    <property type="entry name" value="Acyl_CoA_acyltransferase"/>
</dbReference>
<sequence length="481" mass="54399">MELILPYYQEYINVVASFVEEMGRSHGAGREEATQLRLVGEETFIFIMNGIPKTGLDTMFHLRCVEEEEGLLFLFTNHGRPMNIREIPTFSPDDMERTADGLSLRMIRCFSYDFGYRNLGKEGWELLIRFRVKNYRRLAEVNRVAPDAFAEEQEPVTIREAQPADVPGIISLIYNTYRYSFAKEAFYDEETFARMLAERKILSIVAVTPSERVVGHQGVLLESERLGEAGLAMVDPGYRKSRVFLSLVLQTAKAVRAAYPDLLGYAKCVTSHKRSQAFVASFATCYLEPSVYNHASFVGIEGDANTRESLIYSVLSMGKAPQYPPVYVPTEHLPLVQAFFAKAKLAVELRDTTASAPEVEETIVRREVSPGRQFVAFRVERFGADFRRAVRRETIFVRKNGVVTANLALPTDRPLPSDIDALLMAEGYFFCGIKPTPAGGWELRYTNLLYQPFDFDRIQLFSADAIALRDYVKALAEKAGE</sequence>
<accession>A0A9D2BPR2</accession>
<dbReference type="EMBL" id="DXEN01000010">
    <property type="protein sequence ID" value="HIX85346.1"/>
    <property type="molecule type" value="Genomic_DNA"/>
</dbReference>
<name>A0A9D2BPR2_9BACT</name>
<reference evidence="1" key="2">
    <citation type="submission" date="2021-04" db="EMBL/GenBank/DDBJ databases">
        <authorList>
            <person name="Gilroy R."/>
        </authorList>
    </citation>
    <scope>NUCLEOTIDE SEQUENCE</scope>
    <source>
        <strain evidence="1">ChiHecec2B26-12326</strain>
    </source>
</reference>
<comment type="caution">
    <text evidence="1">The sequence shown here is derived from an EMBL/GenBank/DDBJ whole genome shotgun (WGS) entry which is preliminary data.</text>
</comment>
<organism evidence="1 2">
    <name type="scientific">Candidatus Parabacteroides intestinigallinarum</name>
    <dbReference type="NCBI Taxonomy" id="2838722"/>
    <lineage>
        <taxon>Bacteria</taxon>
        <taxon>Pseudomonadati</taxon>
        <taxon>Bacteroidota</taxon>
        <taxon>Bacteroidia</taxon>
        <taxon>Bacteroidales</taxon>
        <taxon>Tannerellaceae</taxon>
        <taxon>Parabacteroides</taxon>
    </lineage>
</organism>
<evidence type="ECO:0000313" key="2">
    <source>
        <dbReference type="Proteomes" id="UP000823847"/>
    </source>
</evidence>
<evidence type="ECO:0000313" key="1">
    <source>
        <dbReference type="EMBL" id="HIX85346.1"/>
    </source>
</evidence>
<protein>
    <recommendedName>
        <fullName evidence="3">N-acetyltransferase domain-containing protein</fullName>
    </recommendedName>
</protein>
<dbReference type="Proteomes" id="UP000823847">
    <property type="component" value="Unassembled WGS sequence"/>
</dbReference>
<proteinExistence type="predicted"/>
<evidence type="ECO:0008006" key="3">
    <source>
        <dbReference type="Google" id="ProtNLM"/>
    </source>
</evidence>
<dbReference type="SUPFAM" id="SSF55729">
    <property type="entry name" value="Acyl-CoA N-acyltransferases (Nat)"/>
    <property type="match status" value="1"/>
</dbReference>
<reference evidence="1" key="1">
    <citation type="journal article" date="2021" name="PeerJ">
        <title>Extensive microbial diversity within the chicken gut microbiome revealed by metagenomics and culture.</title>
        <authorList>
            <person name="Gilroy R."/>
            <person name="Ravi A."/>
            <person name="Getino M."/>
            <person name="Pursley I."/>
            <person name="Horton D.L."/>
            <person name="Alikhan N.F."/>
            <person name="Baker D."/>
            <person name="Gharbi K."/>
            <person name="Hall N."/>
            <person name="Watson M."/>
            <person name="Adriaenssens E.M."/>
            <person name="Foster-Nyarko E."/>
            <person name="Jarju S."/>
            <person name="Secka A."/>
            <person name="Antonio M."/>
            <person name="Oren A."/>
            <person name="Chaudhuri R.R."/>
            <person name="La Ragione R."/>
            <person name="Hildebrand F."/>
            <person name="Pallen M.J."/>
        </authorList>
    </citation>
    <scope>NUCLEOTIDE SEQUENCE</scope>
    <source>
        <strain evidence="1">ChiHecec2B26-12326</strain>
    </source>
</reference>
<dbReference type="Gene3D" id="3.40.630.30">
    <property type="match status" value="1"/>
</dbReference>